<dbReference type="AlphaFoldDB" id="A0A194XX04"/>
<evidence type="ECO:0000313" key="2">
    <source>
        <dbReference type="Proteomes" id="UP000070700"/>
    </source>
</evidence>
<dbReference type="GeneID" id="28827784"/>
<gene>
    <name evidence="1" type="ORF">LY89DRAFT_713486</name>
</gene>
<dbReference type="Proteomes" id="UP000070700">
    <property type="component" value="Unassembled WGS sequence"/>
</dbReference>
<accession>A0A194XX04</accession>
<keyword evidence="2" id="KW-1185">Reference proteome</keyword>
<organism evidence="1 2">
    <name type="scientific">Mollisia scopiformis</name>
    <name type="common">Conifer needle endophyte fungus</name>
    <name type="synonym">Phialocephala scopiformis</name>
    <dbReference type="NCBI Taxonomy" id="149040"/>
    <lineage>
        <taxon>Eukaryota</taxon>
        <taxon>Fungi</taxon>
        <taxon>Dikarya</taxon>
        <taxon>Ascomycota</taxon>
        <taxon>Pezizomycotina</taxon>
        <taxon>Leotiomycetes</taxon>
        <taxon>Helotiales</taxon>
        <taxon>Mollisiaceae</taxon>
        <taxon>Mollisia</taxon>
    </lineage>
</organism>
<dbReference type="InParanoid" id="A0A194XX04"/>
<sequence>MRTGSDKLSKSSKRDTAALEVQMKDLVSAITYSTRCGITASPFSRVAMHQSFHSVLAAILTVGTQFATSSPMHCPDNPACSTEPRALYLMSNNANNSILAVNVAANGMLSGGTSIGTGGSGGNLISTMTGKPSQPDALSVQDSVVVAGQYLFNVNAGSGTVSMFLINPYDPTNLALVGEPKSSNGNFPTSLAVSLELSTVCVANTGSPAGVACATFNTYQLGEFDDLRMLDVGQSDPPTGPTPGVGDILFDATSSSLVVMVKGNGTEFTGYAAVYPVDVTGTVSSTCSKTTPNGTMALFGATLMPYTKSKIYTSDAGFGAVVLDLNNLTIPLSKTVVPGQIASCWAKISPYGTGFITDVAVNRLIETDLYSGAILSQYYPPNENVGMSDFQIAGTSIWTLSANNGSVPAVVTVFDISGGAGSAQMTQVYEVTGAGPNSMGLVIY</sequence>
<reference evidence="1 2" key="1">
    <citation type="submission" date="2015-10" db="EMBL/GenBank/DDBJ databases">
        <title>Full genome of DAOMC 229536 Phialocephala scopiformis, a fungal endophyte of spruce producing the potent anti-insectan compound rugulosin.</title>
        <authorList>
            <consortium name="DOE Joint Genome Institute"/>
            <person name="Walker A.K."/>
            <person name="Frasz S.L."/>
            <person name="Seifert K.A."/>
            <person name="Miller J.D."/>
            <person name="Mondo S.J."/>
            <person name="Labutti K."/>
            <person name="Lipzen A."/>
            <person name="Dockter R."/>
            <person name="Kennedy M."/>
            <person name="Grigoriev I.V."/>
            <person name="Spatafora J.W."/>
        </authorList>
    </citation>
    <scope>NUCLEOTIDE SEQUENCE [LARGE SCALE GENOMIC DNA]</scope>
    <source>
        <strain evidence="1 2">CBS 120377</strain>
    </source>
</reference>
<dbReference type="OrthoDB" id="10006285at2759"/>
<evidence type="ECO:0000313" key="1">
    <source>
        <dbReference type="EMBL" id="KUJ24696.1"/>
    </source>
</evidence>
<dbReference type="InterPro" id="IPR015943">
    <property type="entry name" value="WD40/YVTN_repeat-like_dom_sf"/>
</dbReference>
<protein>
    <submittedName>
        <fullName evidence="1">Uncharacterized protein</fullName>
    </submittedName>
</protein>
<dbReference type="STRING" id="149040.A0A194XX04"/>
<proteinExistence type="predicted"/>
<dbReference type="Gene3D" id="2.130.10.10">
    <property type="entry name" value="YVTN repeat-like/Quinoprotein amine dehydrogenase"/>
    <property type="match status" value="1"/>
</dbReference>
<dbReference type="RefSeq" id="XP_018079051.1">
    <property type="nucleotide sequence ID" value="XM_018218058.1"/>
</dbReference>
<dbReference type="EMBL" id="KQ947404">
    <property type="protein sequence ID" value="KUJ24696.1"/>
    <property type="molecule type" value="Genomic_DNA"/>
</dbReference>
<dbReference type="KEGG" id="psco:LY89DRAFT_713486"/>
<name>A0A194XX04_MOLSC</name>